<evidence type="ECO:0000313" key="2">
    <source>
        <dbReference type="Proteomes" id="UP000027583"/>
    </source>
</evidence>
<name>A0A060QIW9_9PROT</name>
<protein>
    <recommendedName>
        <fullName evidence="3">Asparaginase</fullName>
    </recommendedName>
</protein>
<reference evidence="1 2" key="1">
    <citation type="journal article" date="2014" name="Genome Biol. Evol.">
        <title>Acetic acid bacteria genomes reveal functional traits for adaptation to life in insect guts.</title>
        <authorList>
            <person name="Chouaia B."/>
            <person name="Gaiarsa S."/>
            <person name="Crotti E."/>
            <person name="Comandatore F."/>
            <person name="Degli Esposti M."/>
            <person name="Ricci I."/>
            <person name="Alma A."/>
            <person name="Favia G."/>
            <person name="Bandi C."/>
            <person name="Daffonchio D."/>
        </authorList>
    </citation>
    <scope>NUCLEOTIDE SEQUENCE [LARGE SCALE GENOMIC DNA]</scope>
    <source>
        <strain evidence="1 2">SF2.1</strain>
    </source>
</reference>
<dbReference type="EMBL" id="CBLX010000022">
    <property type="protein sequence ID" value="CDG40633.1"/>
    <property type="molecule type" value="Genomic_DNA"/>
</dbReference>
<accession>A0A060QIW9</accession>
<dbReference type="RefSeq" id="WP_023978209.1">
    <property type="nucleotide sequence ID" value="NZ_CBLX010000022.1"/>
</dbReference>
<dbReference type="Proteomes" id="UP000027583">
    <property type="component" value="Unassembled WGS sequence"/>
</dbReference>
<dbReference type="AlphaFoldDB" id="A0A060QIW9"/>
<evidence type="ECO:0008006" key="3">
    <source>
        <dbReference type="Google" id="ProtNLM"/>
    </source>
</evidence>
<reference evidence="1 2" key="2">
    <citation type="journal article" date="2014" name="PLoS ONE">
        <title>Evolution of mitochondria reconstructed from the energy metabolism of living bacteria.</title>
        <authorList>
            <person name="Degli Esposti M."/>
            <person name="Chouaia B."/>
            <person name="Comandatore F."/>
            <person name="Crotti E."/>
            <person name="Sassera D."/>
            <person name="Lievens P.M."/>
            <person name="Daffonchio D."/>
            <person name="Bandi C."/>
        </authorList>
    </citation>
    <scope>NUCLEOTIDE SEQUENCE [LARGE SCALE GENOMIC DNA]</scope>
    <source>
        <strain evidence="1 2">SF2.1</strain>
    </source>
</reference>
<dbReference type="InterPro" id="IPR010349">
    <property type="entry name" value="Asparaginase_II"/>
</dbReference>
<organism evidence="1 2">
    <name type="scientific">Asaia bogorensis</name>
    <dbReference type="NCBI Taxonomy" id="91915"/>
    <lineage>
        <taxon>Bacteria</taxon>
        <taxon>Pseudomonadati</taxon>
        <taxon>Pseudomonadota</taxon>
        <taxon>Alphaproteobacteria</taxon>
        <taxon>Acetobacterales</taxon>
        <taxon>Acetobacteraceae</taxon>
        <taxon>Asaia</taxon>
    </lineage>
</organism>
<evidence type="ECO:0000313" key="1">
    <source>
        <dbReference type="EMBL" id="CDG40633.1"/>
    </source>
</evidence>
<dbReference type="PANTHER" id="PTHR42110:SF1">
    <property type="entry name" value="L-ASPARAGINASE, PUTATIVE (AFU_ORTHOLOGUE AFUA_3G11890)-RELATED"/>
    <property type="match status" value="1"/>
</dbReference>
<sequence>MDDIAIAEVTRGGRVESRHLGRIAVMDDAGRVVHGLGAIDKPVFPRSTVKALLALPLVATGAADRLGLTDAELALACASHNGERRHAETAAAMLGKAGQGLTCLECGAHWPTYDKAAQALAASGGVPNALHNNCSGKHAGLICLAIDQSLDPKGYIDPSHAAQRQVTEALVMATSTPHNDQNRGLDGCSMPTYAVPLAALATGFARFGTGKNFSQSDASAASRLRSAVASNPFMVAGSGRFDTTLMTHFGNRIFCKMGAEGVMVASLPELGLGIAIKTDDGANRAAEVALAALLLDLEDAHWSDQDREALAGLSHQVMRNWNGREVGTLRAAGKG</sequence>
<comment type="caution">
    <text evidence="1">The sequence shown here is derived from an EMBL/GenBank/DDBJ whole genome shotgun (WGS) entry which is preliminary data.</text>
</comment>
<dbReference type="PANTHER" id="PTHR42110">
    <property type="entry name" value="L-ASPARAGINASE, PUTATIVE (AFU_ORTHOLOGUE AFUA_3G11890)-RELATED"/>
    <property type="match status" value="1"/>
</dbReference>
<dbReference type="Pfam" id="PF06089">
    <property type="entry name" value="Asparaginase_II"/>
    <property type="match status" value="1"/>
</dbReference>
<proteinExistence type="predicted"/>
<gene>
    <name evidence="1" type="ORF">ASAP_2588</name>
</gene>
<dbReference type="eggNOG" id="COG4448">
    <property type="taxonomic scope" value="Bacteria"/>
</dbReference>